<name>A0A423KQ60_9PSED</name>
<reference evidence="1 2" key="1">
    <citation type="submission" date="2016-10" db="EMBL/GenBank/DDBJ databases">
        <title>Comparative genome analysis of multiple Pseudomonas spp. focuses on biocontrol and plant growth promoting traits.</title>
        <authorList>
            <person name="Tao X.-Y."/>
            <person name="Taylor C.G."/>
        </authorList>
    </citation>
    <scope>NUCLEOTIDE SEQUENCE [LARGE SCALE GENOMIC DNA]</scope>
    <source>
        <strain evidence="1 2">39A2</strain>
    </source>
</reference>
<dbReference type="EMBL" id="MOBP01000003">
    <property type="protein sequence ID" value="RON57281.1"/>
    <property type="molecule type" value="Genomic_DNA"/>
</dbReference>
<dbReference type="AlphaFoldDB" id="A0A423KQ60"/>
<dbReference type="OrthoDB" id="775526at2"/>
<comment type="caution">
    <text evidence="1">The sequence shown here is derived from an EMBL/GenBank/DDBJ whole genome shotgun (WGS) entry which is preliminary data.</text>
</comment>
<organism evidence="1 2">
    <name type="scientific">Pseudomonas frederiksbergensis</name>
    <dbReference type="NCBI Taxonomy" id="104087"/>
    <lineage>
        <taxon>Bacteria</taxon>
        <taxon>Pseudomonadati</taxon>
        <taxon>Pseudomonadota</taxon>
        <taxon>Gammaproteobacteria</taxon>
        <taxon>Pseudomonadales</taxon>
        <taxon>Pseudomonadaceae</taxon>
        <taxon>Pseudomonas</taxon>
    </lineage>
</organism>
<evidence type="ECO:0000313" key="1">
    <source>
        <dbReference type="EMBL" id="RON57281.1"/>
    </source>
</evidence>
<accession>A0A423KQ60</accession>
<sequence>MKAIEVSLNIGGVVETAKIECDRKRPSLVFMMKDGLKKQYSASDLFICLGMLRADFPHIKFLCKGAKLNVYPSRMCSQMAGGIVAYELQMGRTSELEDIVNIFDFENTDITDKIEKQREFYERWIDSLGQ</sequence>
<dbReference type="Proteomes" id="UP000283627">
    <property type="component" value="Unassembled WGS sequence"/>
</dbReference>
<evidence type="ECO:0000313" key="2">
    <source>
        <dbReference type="Proteomes" id="UP000283627"/>
    </source>
</evidence>
<protein>
    <submittedName>
        <fullName evidence="1">Uncharacterized protein</fullName>
    </submittedName>
</protein>
<dbReference type="RefSeq" id="WP_123403213.1">
    <property type="nucleotide sequence ID" value="NZ_MOBP01000003.1"/>
</dbReference>
<gene>
    <name evidence="1" type="ORF">BK665_04035</name>
</gene>
<proteinExistence type="predicted"/>